<evidence type="ECO:0000313" key="1">
    <source>
        <dbReference type="EMBL" id="SFM89205.1"/>
    </source>
</evidence>
<dbReference type="RefSeq" id="WP_093357081.1">
    <property type="nucleotide sequence ID" value="NZ_FOTW01000043.1"/>
</dbReference>
<evidence type="ECO:0000313" key="2">
    <source>
        <dbReference type="Proteomes" id="UP000199470"/>
    </source>
</evidence>
<dbReference type="STRING" id="758825.SAMN02982985_05690"/>
<dbReference type="AlphaFoldDB" id="A0A1I4UJY2"/>
<dbReference type="SMR" id="A0A1I4UJY2"/>
<protein>
    <recommendedName>
        <fullName evidence="3">MerR HTH family regulatory protein</fullName>
    </recommendedName>
</protein>
<dbReference type="EMBL" id="FOTW01000043">
    <property type="protein sequence ID" value="SFM89205.1"/>
    <property type="molecule type" value="Genomic_DNA"/>
</dbReference>
<reference evidence="1 2" key="1">
    <citation type="submission" date="2016-10" db="EMBL/GenBank/DDBJ databases">
        <authorList>
            <person name="de Groot N.N."/>
        </authorList>
    </citation>
    <scope>NUCLEOTIDE SEQUENCE [LARGE SCALE GENOMIC DNA]</scope>
    <source>
        <strain evidence="1 2">ATCC 43154</strain>
    </source>
</reference>
<dbReference type="Proteomes" id="UP000199470">
    <property type="component" value="Unassembled WGS sequence"/>
</dbReference>
<keyword evidence="2" id="KW-1185">Reference proteome</keyword>
<gene>
    <name evidence="1" type="ORF">SAMN02982985_05690</name>
</gene>
<proteinExistence type="predicted"/>
<evidence type="ECO:0008006" key="3">
    <source>
        <dbReference type="Google" id="ProtNLM"/>
    </source>
</evidence>
<accession>A0A1I4UJY2</accession>
<name>A0A1I4UJY2_9BURK</name>
<sequence length="78" mass="8529">MSRPPIVRRVNGRTLVDRSSLARLTGRSVHTIRGACPVADRDRTGRPLYDAQQCAQILATTTRRSGSRRHLTASATSA</sequence>
<organism evidence="1 2">
    <name type="scientific">Rugamonas rubra</name>
    <dbReference type="NCBI Taxonomy" id="758825"/>
    <lineage>
        <taxon>Bacteria</taxon>
        <taxon>Pseudomonadati</taxon>
        <taxon>Pseudomonadota</taxon>
        <taxon>Betaproteobacteria</taxon>
        <taxon>Burkholderiales</taxon>
        <taxon>Oxalobacteraceae</taxon>
        <taxon>Telluria group</taxon>
        <taxon>Rugamonas</taxon>
    </lineage>
</organism>